<dbReference type="OrthoDB" id="95460at2"/>
<dbReference type="PANTHER" id="PTHR47738">
    <property type="entry name" value="PTS SYSTEM FRUCTOSE-LIKE EIIA COMPONENT-RELATED"/>
    <property type="match status" value="1"/>
</dbReference>
<dbReference type="SUPFAM" id="SSF55804">
    <property type="entry name" value="Phoshotransferase/anion transport protein"/>
    <property type="match status" value="1"/>
</dbReference>
<gene>
    <name evidence="2" type="primary">ptsN</name>
    <name evidence="2" type="ORF">F2Q65_06630</name>
</gene>
<dbReference type="Proteomes" id="UP000322981">
    <property type="component" value="Unassembled WGS sequence"/>
</dbReference>
<dbReference type="PROSITE" id="PS51094">
    <property type="entry name" value="PTS_EIIA_TYPE_2"/>
    <property type="match status" value="1"/>
</dbReference>
<evidence type="ECO:0000259" key="1">
    <source>
        <dbReference type="PROSITE" id="PS51094"/>
    </source>
</evidence>
<proteinExistence type="predicted"/>
<reference evidence="2 3" key="1">
    <citation type="submission" date="2019-09" db="EMBL/GenBank/DDBJ databases">
        <title>Whole-genome sequence of the purple sulfur bacterium Thiohalocapsa marina DSM 19078.</title>
        <authorList>
            <person name="Kyndt J.A."/>
            <person name="Meyer T.E."/>
        </authorList>
    </citation>
    <scope>NUCLEOTIDE SEQUENCE [LARGE SCALE GENOMIC DNA]</scope>
    <source>
        <strain evidence="2 3">DSM 19078</strain>
    </source>
</reference>
<dbReference type="Gene3D" id="3.40.930.10">
    <property type="entry name" value="Mannitol-specific EII, Chain A"/>
    <property type="match status" value="1"/>
</dbReference>
<dbReference type="Pfam" id="PF00359">
    <property type="entry name" value="PTS_EIIA_2"/>
    <property type="match status" value="1"/>
</dbReference>
<protein>
    <submittedName>
        <fullName evidence="2">PTS IIA-like nitrogen regulatory protein PtsN</fullName>
    </submittedName>
</protein>
<dbReference type="RefSeq" id="WP_150091664.1">
    <property type="nucleotide sequence ID" value="NZ_JBFUOH010000134.1"/>
</dbReference>
<dbReference type="InterPro" id="IPR051541">
    <property type="entry name" value="PTS_SugarTrans_NitroReg"/>
</dbReference>
<dbReference type="InterPro" id="IPR006320">
    <property type="entry name" value="PTS_Nitro_regul"/>
</dbReference>
<dbReference type="GO" id="GO:0008982">
    <property type="term" value="F:protein-N(PI)-phosphohistidine-sugar phosphotransferase activity"/>
    <property type="evidence" value="ECO:0007669"/>
    <property type="project" value="InterPro"/>
</dbReference>
<dbReference type="AlphaFoldDB" id="A0A5M8FS22"/>
<dbReference type="GO" id="GO:0009401">
    <property type="term" value="P:phosphoenolpyruvate-dependent sugar phosphotransferase system"/>
    <property type="evidence" value="ECO:0007669"/>
    <property type="project" value="InterPro"/>
</dbReference>
<dbReference type="GO" id="GO:0030295">
    <property type="term" value="F:protein kinase activator activity"/>
    <property type="evidence" value="ECO:0007669"/>
    <property type="project" value="TreeGrafter"/>
</dbReference>
<feature type="domain" description="PTS EIIA type-2" evidence="1">
    <location>
        <begin position="5"/>
        <end position="148"/>
    </location>
</feature>
<evidence type="ECO:0000313" key="3">
    <source>
        <dbReference type="Proteomes" id="UP000322981"/>
    </source>
</evidence>
<name>A0A5M8FS22_9GAMM</name>
<dbReference type="PANTHER" id="PTHR47738:SF1">
    <property type="entry name" value="NITROGEN REGULATORY PROTEIN"/>
    <property type="match status" value="1"/>
</dbReference>
<dbReference type="InterPro" id="IPR002178">
    <property type="entry name" value="PTS_EIIA_type-2_dom"/>
</dbReference>
<keyword evidence="3" id="KW-1185">Reference proteome</keyword>
<comment type="caution">
    <text evidence="2">The sequence shown here is derived from an EMBL/GenBank/DDBJ whole genome shotgun (WGS) entry which is preliminary data.</text>
</comment>
<dbReference type="PROSITE" id="PS00372">
    <property type="entry name" value="PTS_EIIA_TYPE_2_HIS"/>
    <property type="match status" value="1"/>
</dbReference>
<dbReference type="CDD" id="cd00211">
    <property type="entry name" value="PTS_IIA_fru"/>
    <property type="match status" value="1"/>
</dbReference>
<dbReference type="NCBIfam" id="TIGR01419">
    <property type="entry name" value="nitro_reg_IIA"/>
    <property type="match status" value="1"/>
</dbReference>
<organism evidence="2 3">
    <name type="scientific">Thiohalocapsa marina</name>
    <dbReference type="NCBI Taxonomy" id="424902"/>
    <lineage>
        <taxon>Bacteria</taxon>
        <taxon>Pseudomonadati</taxon>
        <taxon>Pseudomonadota</taxon>
        <taxon>Gammaproteobacteria</taxon>
        <taxon>Chromatiales</taxon>
        <taxon>Chromatiaceae</taxon>
        <taxon>Thiohalocapsa</taxon>
    </lineage>
</organism>
<accession>A0A5M8FS22</accession>
<dbReference type="InterPro" id="IPR016152">
    <property type="entry name" value="PTrfase/Anion_transptr"/>
</dbReference>
<dbReference type="EMBL" id="VWXX01000006">
    <property type="protein sequence ID" value="KAA6186035.1"/>
    <property type="molecule type" value="Genomic_DNA"/>
</dbReference>
<evidence type="ECO:0000313" key="2">
    <source>
        <dbReference type="EMBL" id="KAA6186035.1"/>
    </source>
</evidence>
<sequence>MFPPNLITEARIRCGSEIISKKRLLESLGELLSAAIPELTPETVFERLLERERLGSTGLGHGVALPHARVREVVTPVGAFIQLQQPVEFDAIDDRPVDLAFALLVPEAADERHLQLLSGLAARFDQPAVREQLRACTSDTQVLRILME</sequence>